<dbReference type="GO" id="GO:0016604">
    <property type="term" value="C:nuclear body"/>
    <property type="evidence" value="ECO:0007669"/>
    <property type="project" value="TreeGrafter"/>
</dbReference>
<feature type="compositionally biased region" description="Basic and acidic residues" evidence="5">
    <location>
        <begin position="93"/>
        <end position="131"/>
    </location>
</feature>
<feature type="region of interest" description="Disordered" evidence="5">
    <location>
        <begin position="568"/>
        <end position="606"/>
    </location>
</feature>
<dbReference type="InterPro" id="IPR007042">
    <property type="entry name" value="SERRATE/Ars2_C"/>
</dbReference>
<evidence type="ECO:0000256" key="2">
    <source>
        <dbReference type="ARBA" id="ARBA00005407"/>
    </source>
</evidence>
<dbReference type="PROSITE" id="PS50157">
    <property type="entry name" value="ZINC_FINGER_C2H2_2"/>
    <property type="match status" value="1"/>
</dbReference>
<name>A0A8H3YD62_9TREE</name>
<feature type="compositionally biased region" description="Low complexity" evidence="5">
    <location>
        <begin position="37"/>
        <end position="46"/>
    </location>
</feature>
<feature type="region of interest" description="Disordered" evidence="5">
    <location>
        <begin position="721"/>
        <end position="836"/>
    </location>
</feature>
<keyword evidence="3" id="KW-0539">Nucleus</keyword>
<feature type="compositionally biased region" description="Polar residues" evidence="5">
    <location>
        <begin position="1"/>
        <end position="10"/>
    </location>
</feature>
<evidence type="ECO:0000256" key="1">
    <source>
        <dbReference type="ARBA" id="ARBA00004123"/>
    </source>
</evidence>
<keyword evidence="8" id="KW-1185">Reference proteome</keyword>
<dbReference type="GO" id="GO:0031047">
    <property type="term" value="P:regulatory ncRNA-mediated gene silencing"/>
    <property type="evidence" value="ECO:0007669"/>
    <property type="project" value="UniProtKB-ARBA"/>
</dbReference>
<comment type="subcellular location">
    <subcellularLocation>
        <location evidence="1">Nucleus</location>
    </subcellularLocation>
</comment>
<evidence type="ECO:0000313" key="7">
    <source>
        <dbReference type="EMBL" id="GHJ83982.1"/>
    </source>
</evidence>
<dbReference type="Proteomes" id="UP000620104">
    <property type="component" value="Unassembled WGS sequence"/>
</dbReference>
<dbReference type="InterPro" id="IPR021933">
    <property type="entry name" value="SERRATE/Ars2_N"/>
</dbReference>
<dbReference type="Pfam" id="PF12066">
    <property type="entry name" value="SERRATE_Ars2_N"/>
    <property type="match status" value="1"/>
</dbReference>
<evidence type="ECO:0000256" key="3">
    <source>
        <dbReference type="ARBA" id="ARBA00023242"/>
    </source>
</evidence>
<feature type="domain" description="C2H2-type" evidence="6">
    <location>
        <begin position="666"/>
        <end position="689"/>
    </location>
</feature>
<feature type="compositionally biased region" description="Acidic residues" evidence="5">
    <location>
        <begin position="569"/>
        <end position="585"/>
    </location>
</feature>
<gene>
    <name evidence="7" type="ORF">NliqN6_0384</name>
</gene>
<reference evidence="7" key="1">
    <citation type="submission" date="2020-07" db="EMBL/GenBank/DDBJ databases">
        <title>Draft Genome Sequence of a Deep-Sea Yeast, Naganishia (Cryptococcus) liquefaciens strain N6.</title>
        <authorList>
            <person name="Han Y.W."/>
            <person name="Kajitani R."/>
            <person name="Morimoto H."/>
            <person name="Parhat M."/>
            <person name="Tsubouchi H."/>
            <person name="Bakenova O."/>
            <person name="Ogata M."/>
            <person name="Argunhan B."/>
            <person name="Aoki R."/>
            <person name="Kajiwara S."/>
            <person name="Itoh T."/>
            <person name="Iwasaki H."/>
        </authorList>
    </citation>
    <scope>NUCLEOTIDE SEQUENCE</scope>
    <source>
        <strain evidence="7">N6</strain>
    </source>
</reference>
<organism evidence="7 8">
    <name type="scientific">Naganishia liquefaciens</name>
    <dbReference type="NCBI Taxonomy" id="104408"/>
    <lineage>
        <taxon>Eukaryota</taxon>
        <taxon>Fungi</taxon>
        <taxon>Dikarya</taxon>
        <taxon>Basidiomycota</taxon>
        <taxon>Agaricomycotina</taxon>
        <taxon>Tremellomycetes</taxon>
        <taxon>Filobasidiales</taxon>
        <taxon>Filobasidiaceae</taxon>
        <taxon>Naganishia</taxon>
    </lineage>
</organism>
<feature type="compositionally biased region" description="Low complexity" evidence="5">
    <location>
        <begin position="815"/>
        <end position="829"/>
    </location>
</feature>
<feature type="compositionally biased region" description="Gly residues" evidence="5">
    <location>
        <begin position="759"/>
        <end position="770"/>
    </location>
</feature>
<dbReference type="OrthoDB" id="342064at2759"/>
<accession>A0A8H3YD62</accession>
<dbReference type="EMBL" id="BLZA01000005">
    <property type="protein sequence ID" value="GHJ83982.1"/>
    <property type="molecule type" value="Genomic_DNA"/>
</dbReference>
<dbReference type="GO" id="GO:0008270">
    <property type="term" value="F:zinc ion binding"/>
    <property type="evidence" value="ECO:0007669"/>
    <property type="project" value="UniProtKB-KW"/>
</dbReference>
<evidence type="ECO:0000256" key="4">
    <source>
        <dbReference type="PROSITE-ProRule" id="PRU00042"/>
    </source>
</evidence>
<comment type="caution">
    <text evidence="7">The sequence shown here is derived from an EMBL/GenBank/DDBJ whole genome shotgun (WGS) entry which is preliminary data.</text>
</comment>
<comment type="similarity">
    <text evidence="2">Belongs to the ARS2 family.</text>
</comment>
<keyword evidence="4" id="KW-0479">Metal-binding</keyword>
<evidence type="ECO:0000256" key="5">
    <source>
        <dbReference type="SAM" id="MobiDB-lite"/>
    </source>
</evidence>
<dbReference type="GO" id="GO:0016070">
    <property type="term" value="P:RNA metabolic process"/>
    <property type="evidence" value="ECO:0007669"/>
    <property type="project" value="UniProtKB-ARBA"/>
</dbReference>
<evidence type="ECO:0000259" key="6">
    <source>
        <dbReference type="PROSITE" id="PS50157"/>
    </source>
</evidence>
<feature type="compositionally biased region" description="Pro residues" evidence="5">
    <location>
        <begin position="80"/>
        <end position="91"/>
    </location>
</feature>
<dbReference type="Pfam" id="PF04959">
    <property type="entry name" value="ARS2"/>
    <property type="match status" value="1"/>
</dbReference>
<dbReference type="PANTHER" id="PTHR13165:SF0">
    <property type="entry name" value="SERRATE RNA EFFECTOR MOLECULE HOMOLOG"/>
    <property type="match status" value="1"/>
</dbReference>
<keyword evidence="4" id="KW-0862">Zinc</keyword>
<evidence type="ECO:0000313" key="8">
    <source>
        <dbReference type="Proteomes" id="UP000620104"/>
    </source>
</evidence>
<proteinExistence type="inferred from homology"/>
<feature type="compositionally biased region" description="Basic and acidic residues" evidence="5">
    <location>
        <begin position="797"/>
        <end position="814"/>
    </location>
</feature>
<dbReference type="InterPro" id="IPR039727">
    <property type="entry name" value="SE/Ars2"/>
</dbReference>
<feature type="region of interest" description="Disordered" evidence="5">
    <location>
        <begin position="1"/>
        <end position="153"/>
    </location>
</feature>
<dbReference type="InterPro" id="IPR013087">
    <property type="entry name" value="Znf_C2H2_type"/>
</dbReference>
<dbReference type="PROSITE" id="PS00028">
    <property type="entry name" value="ZINC_FINGER_C2H2_1"/>
    <property type="match status" value="1"/>
</dbReference>
<dbReference type="AlphaFoldDB" id="A0A8H3YD62"/>
<dbReference type="PANTHER" id="PTHR13165">
    <property type="entry name" value="ARSENITE-RESISTANCE PROTEIN 2"/>
    <property type="match status" value="1"/>
</dbReference>
<protein>
    <recommendedName>
        <fullName evidence="6">C2H2-type domain-containing protein</fullName>
    </recommendedName>
</protein>
<keyword evidence="4" id="KW-0863">Zinc-finger</keyword>
<sequence>MRGDSYNPSAAGNGYMSRDIYDAGPGSGMPIDERGADLNAPAGAAAWNDFRKRRRTPSPPGGARHGGRYDPRPRYFAASGPPPGAGGPPAPYFEDRGGYRGGYDPRGDYRGRERDMGRERDFGAAHGDRHYVPGFGARRSMSPRRGYDSYGPPQDIRYPYASRNEGARPFEGGPGADGLHAGNAVGGIRPPNELEESVSLRDFTEWYRTTHADELKPKDETDAEPLNGEAIIEQKYAEYRKDFLVRQNWALFLEHRNQTWFIEKYGVDEAMQQLRLNASRHGRVPAVRKYIDELEKGTWDEVNYDASADPKEVRKTKDGREANGIGKTLEPIENKMVELPAPANQIFIKSIPPNIGRHALEAFLPSQPGFEYLAMSEPYLKKGCHRVGYVQFKEGTDVRGVLNAIDRTEVKDFTLHMNVNILPFSSRTRANPTVSGTLARMKHDAVQAKAMALSLEDQLLMSENERKAALEEGKSLGEVAKKEARILSRGSDVVAARIETLTKGLEETETDESKSESEIEREKVRIELDQWVSYLRNGLNSCYYCVAPMDFPEELYQRCLRHIRKVGDSNDEEHRDDEDEEQEMEAEPRPIVTTDVDGTPLDIKMRPRPKVVDPAEKWTSRLDSKIKLIILPRSELDIKEYYGKDRDEEINKIAKPLIKEEETNKYRCKNCSKLFKAPEFVHKHLTTKHPELFEHLNQDLPLFDNFILDPKHIIPLMDQPASVHDKPASRPLHPPYDALSATSGRSRGRNNFGDRGGRGGRTPGNRGGFGAFNSPRGGYRGSRDVPMMGSPMTLTPGKEDPRAKRGRISYRDLDAAPPASTASGASANTEGGGLDY</sequence>